<accession>A0ABP1QI68</accession>
<sequence>MKNFKVYSLLIGFLVLSLSFGAPLTEDDEYEDDPEYPERKAQELAKYQEELAKQGSSTTSTTTLRPQRVFQKQRKKWTHAKEIRGYQILSDGPQIQTEMVKTRPMLRIRVAAPGKVRDVEKMLNKRNLELKIRNWDKVYKVHIKVPFGYLADELKVVEMRDHIDIVAPVYVDDGERS</sequence>
<evidence type="ECO:0000313" key="3">
    <source>
        <dbReference type="Proteomes" id="UP001642540"/>
    </source>
</evidence>
<keyword evidence="1" id="KW-0732">Signal</keyword>
<feature type="chain" id="PRO_5045398072" evidence="1">
    <location>
        <begin position="22"/>
        <end position="177"/>
    </location>
</feature>
<reference evidence="2 3" key="1">
    <citation type="submission" date="2024-08" db="EMBL/GenBank/DDBJ databases">
        <authorList>
            <person name="Cucini C."/>
            <person name="Frati F."/>
        </authorList>
    </citation>
    <scope>NUCLEOTIDE SEQUENCE [LARGE SCALE GENOMIC DNA]</scope>
</reference>
<proteinExistence type="predicted"/>
<feature type="signal peptide" evidence="1">
    <location>
        <begin position="1"/>
        <end position="21"/>
    </location>
</feature>
<protein>
    <submittedName>
        <fullName evidence="2">Uncharacterized protein</fullName>
    </submittedName>
</protein>
<keyword evidence="3" id="KW-1185">Reference proteome</keyword>
<evidence type="ECO:0000256" key="1">
    <source>
        <dbReference type="SAM" id="SignalP"/>
    </source>
</evidence>
<organism evidence="2 3">
    <name type="scientific">Orchesella dallaii</name>
    <dbReference type="NCBI Taxonomy" id="48710"/>
    <lineage>
        <taxon>Eukaryota</taxon>
        <taxon>Metazoa</taxon>
        <taxon>Ecdysozoa</taxon>
        <taxon>Arthropoda</taxon>
        <taxon>Hexapoda</taxon>
        <taxon>Collembola</taxon>
        <taxon>Entomobryomorpha</taxon>
        <taxon>Entomobryoidea</taxon>
        <taxon>Orchesellidae</taxon>
        <taxon>Orchesellinae</taxon>
        <taxon>Orchesella</taxon>
    </lineage>
</organism>
<dbReference type="Proteomes" id="UP001642540">
    <property type="component" value="Unassembled WGS sequence"/>
</dbReference>
<evidence type="ECO:0000313" key="2">
    <source>
        <dbReference type="EMBL" id="CAL8101917.1"/>
    </source>
</evidence>
<gene>
    <name evidence="2" type="ORF">ODALV1_LOCUS10995</name>
</gene>
<dbReference type="EMBL" id="CAXLJM020000033">
    <property type="protein sequence ID" value="CAL8101917.1"/>
    <property type="molecule type" value="Genomic_DNA"/>
</dbReference>
<comment type="caution">
    <text evidence="2">The sequence shown here is derived from an EMBL/GenBank/DDBJ whole genome shotgun (WGS) entry which is preliminary data.</text>
</comment>
<name>A0ABP1QI68_9HEXA</name>